<feature type="domain" description="Spore protein YkvP/CgeB glycosyl transferase-like" evidence="2">
    <location>
        <begin position="280"/>
        <end position="394"/>
    </location>
</feature>
<evidence type="ECO:0000259" key="1">
    <source>
        <dbReference type="Pfam" id="PF00535"/>
    </source>
</evidence>
<evidence type="ECO:0000313" key="4">
    <source>
        <dbReference type="Proteomes" id="UP001174347"/>
    </source>
</evidence>
<dbReference type="Gene3D" id="3.40.50.2000">
    <property type="entry name" value="Glycogen Phosphorylase B"/>
    <property type="match status" value="1"/>
</dbReference>
<feature type="domain" description="Glycosyltransferase 2-like" evidence="1">
    <location>
        <begin position="413"/>
        <end position="536"/>
    </location>
</feature>
<dbReference type="Pfam" id="PF13524">
    <property type="entry name" value="Glyco_trans_1_2"/>
    <property type="match status" value="1"/>
</dbReference>
<dbReference type="GO" id="GO:0016757">
    <property type="term" value="F:glycosyltransferase activity"/>
    <property type="evidence" value="ECO:0007669"/>
    <property type="project" value="UniProtKB-KW"/>
</dbReference>
<reference evidence="3" key="1">
    <citation type="submission" date="2023-07" db="EMBL/GenBank/DDBJ databases">
        <title>Insights into the diversity of cutaneous corynebacteria.</title>
        <authorList>
            <person name="Bruggemann H."/>
            <person name="Poehlein A."/>
        </authorList>
    </citation>
    <scope>NUCLEOTIDE SEQUENCE</scope>
    <source>
        <strain evidence="3">P7_F1</strain>
    </source>
</reference>
<gene>
    <name evidence="3" type="ORF">Q0N36_03915</name>
</gene>
<dbReference type="EC" id="2.4.-.-" evidence="3"/>
<dbReference type="Proteomes" id="UP001174347">
    <property type="component" value="Unassembled WGS sequence"/>
</dbReference>
<name>A0ABT8Q341_9CORY</name>
<sequence>MTQNGRLNKMVNKTEYYFKRARQVARDEGPSELIRQTKRRFNVGTVSKRTATFDPLAVTAQGKTNRTSPFKDLRVGVIMDEFSLLAWGEEFSIVPILPGEESKLKSYELDLFLVESAWDGNGGAWKYQLTGGSAPSTALSVIVEQCKQLGIPTAFWNKEDPPHFEEFLDTARLFDFVFTSDVNLVDAYKHALGHDRVRPLSFAAQPAIHNPIRNDMPNYQKGDVAFAGMYFAHKYPERREQMEMLLGGAMDASGHLEDGLRIFSRFEGKDERYLFPQPFSQRVVGSLPYEKMIAAYKNFKVFLNVNSVVDSPSMCSRRVFELLASGTPVVSTWSKALEETFPSTELVLVDSREEATLSIRALVNSPELRDRLVHRAQRRIWESHTYTTRAMEVLERVSPSESEGLKTKPKISVICSTVREGQLKHVFEQVGRQSGVDVELILVLHGIQVGDKEIANFAEEAKVHQYRVLREERSSSLGECLNAGIAASSGDFIAKFDDDDFYFASYLLDMYNSWSFSGADLVGKQANYAFLGNEELLIVRRPEREHRWTNFVAGPTFFGPLNTFAENKFEARSRGEDTAFIRSLLRKGGKIYSTDRFNFVQMRNAGQHTWEVSNASFLANGQVVGIGRNFEAVEC</sequence>
<dbReference type="Gene3D" id="3.90.550.10">
    <property type="entry name" value="Spore Coat Polysaccharide Biosynthesis Protein SpsA, Chain A"/>
    <property type="match status" value="1"/>
</dbReference>
<dbReference type="InterPro" id="IPR055259">
    <property type="entry name" value="YkvP/CgeB_Glyco_trans-like"/>
</dbReference>
<protein>
    <submittedName>
        <fullName evidence="3">Glycosyltransferase</fullName>
        <ecNumber evidence="3">2.4.-.-</ecNumber>
    </submittedName>
</protein>
<evidence type="ECO:0000259" key="2">
    <source>
        <dbReference type="Pfam" id="PF13524"/>
    </source>
</evidence>
<comment type="caution">
    <text evidence="3">The sequence shown here is derived from an EMBL/GenBank/DDBJ whole genome shotgun (WGS) entry which is preliminary data.</text>
</comment>
<dbReference type="SUPFAM" id="SSF53756">
    <property type="entry name" value="UDP-Glycosyltransferase/glycogen phosphorylase"/>
    <property type="match status" value="1"/>
</dbReference>
<dbReference type="EMBL" id="JAUKFM010000002">
    <property type="protein sequence ID" value="MDN8619731.1"/>
    <property type="molecule type" value="Genomic_DNA"/>
</dbReference>
<dbReference type="InterPro" id="IPR029044">
    <property type="entry name" value="Nucleotide-diphossugar_trans"/>
</dbReference>
<organism evidence="3 4">
    <name type="scientific">Corynebacterium kefirresidentii</name>
    <dbReference type="NCBI Taxonomy" id="1979527"/>
    <lineage>
        <taxon>Bacteria</taxon>
        <taxon>Bacillati</taxon>
        <taxon>Actinomycetota</taxon>
        <taxon>Actinomycetes</taxon>
        <taxon>Mycobacteriales</taxon>
        <taxon>Corynebacteriaceae</taxon>
        <taxon>Corynebacterium</taxon>
    </lineage>
</organism>
<keyword evidence="4" id="KW-1185">Reference proteome</keyword>
<dbReference type="CDD" id="cd00761">
    <property type="entry name" value="Glyco_tranf_GTA_type"/>
    <property type="match status" value="1"/>
</dbReference>
<proteinExistence type="predicted"/>
<accession>A0ABT8Q341</accession>
<evidence type="ECO:0000313" key="3">
    <source>
        <dbReference type="EMBL" id="MDN8619731.1"/>
    </source>
</evidence>
<dbReference type="RefSeq" id="WP_301732216.1">
    <property type="nucleotide sequence ID" value="NZ_JAUKFL010000003.1"/>
</dbReference>
<keyword evidence="3" id="KW-0808">Transferase</keyword>
<dbReference type="InterPro" id="IPR001173">
    <property type="entry name" value="Glyco_trans_2-like"/>
</dbReference>
<keyword evidence="3" id="KW-0328">Glycosyltransferase</keyword>
<dbReference type="SUPFAM" id="SSF53448">
    <property type="entry name" value="Nucleotide-diphospho-sugar transferases"/>
    <property type="match status" value="1"/>
</dbReference>
<dbReference type="Pfam" id="PF00535">
    <property type="entry name" value="Glycos_transf_2"/>
    <property type="match status" value="1"/>
</dbReference>